<evidence type="ECO:0000313" key="1">
    <source>
        <dbReference type="EMBL" id="RGS13244.1"/>
    </source>
</evidence>
<sequence>MENNNQHKRYRWYLQFDEITWQASYADECPPFVNEENKEVWRRYLNKVIKNHLKEEVMKSPEFKDVEL</sequence>
<accession>A0A3E5DXA8</accession>
<dbReference type="AlphaFoldDB" id="A0A3E5DXA8"/>
<dbReference type="EMBL" id="QRVA01000033">
    <property type="protein sequence ID" value="RGS13244.1"/>
    <property type="molecule type" value="Genomic_DNA"/>
</dbReference>
<dbReference type="Proteomes" id="UP000283872">
    <property type="component" value="Unassembled WGS sequence"/>
</dbReference>
<gene>
    <name evidence="1" type="ORF">DWY11_11925</name>
</gene>
<comment type="caution">
    <text evidence="1">The sequence shown here is derived from an EMBL/GenBank/DDBJ whole genome shotgun (WGS) entry which is preliminary data.</text>
</comment>
<organism evidence="1 2">
    <name type="scientific">Segatella copri</name>
    <dbReference type="NCBI Taxonomy" id="165179"/>
    <lineage>
        <taxon>Bacteria</taxon>
        <taxon>Pseudomonadati</taxon>
        <taxon>Bacteroidota</taxon>
        <taxon>Bacteroidia</taxon>
        <taxon>Bacteroidales</taxon>
        <taxon>Prevotellaceae</taxon>
        <taxon>Segatella</taxon>
    </lineage>
</organism>
<reference evidence="1 2" key="1">
    <citation type="submission" date="2018-08" db="EMBL/GenBank/DDBJ databases">
        <title>A genome reference for cultivated species of the human gut microbiota.</title>
        <authorList>
            <person name="Zou Y."/>
            <person name="Xue W."/>
            <person name="Luo G."/>
        </authorList>
    </citation>
    <scope>NUCLEOTIDE SEQUENCE [LARGE SCALE GENOMIC DNA]</scope>
    <source>
        <strain evidence="1 2">AF24-12</strain>
    </source>
</reference>
<name>A0A3E5DXA8_9BACT</name>
<dbReference type="RefSeq" id="WP_117587555.1">
    <property type="nucleotide sequence ID" value="NZ_QRVA01000033.1"/>
</dbReference>
<evidence type="ECO:0000313" key="2">
    <source>
        <dbReference type="Proteomes" id="UP000283872"/>
    </source>
</evidence>
<protein>
    <submittedName>
        <fullName evidence="1">Uncharacterized protein</fullName>
    </submittedName>
</protein>
<proteinExistence type="predicted"/>